<dbReference type="InterPro" id="IPR001173">
    <property type="entry name" value="Glyco_trans_2-like"/>
</dbReference>
<evidence type="ECO:0000256" key="3">
    <source>
        <dbReference type="ARBA" id="ARBA00022679"/>
    </source>
</evidence>
<name>A0A517XT96_9BACT</name>
<dbReference type="RefSeq" id="WP_145238750.1">
    <property type="nucleotide sequence ID" value="NZ_CP036273.1"/>
</dbReference>
<dbReference type="Pfam" id="PF13439">
    <property type="entry name" value="Glyco_transf_4"/>
    <property type="match status" value="1"/>
</dbReference>
<dbReference type="OrthoDB" id="9800276at2"/>
<dbReference type="InterPro" id="IPR029044">
    <property type="entry name" value="Nucleotide-diphossugar_trans"/>
</dbReference>
<dbReference type="InterPro" id="IPR028098">
    <property type="entry name" value="Glyco_trans_4-like_N"/>
</dbReference>
<evidence type="ECO:0000259" key="5">
    <source>
        <dbReference type="Pfam" id="PF00535"/>
    </source>
</evidence>
<keyword evidence="3" id="KW-0808">Transferase</keyword>
<dbReference type="PANTHER" id="PTHR43685">
    <property type="entry name" value="GLYCOSYLTRANSFERASE"/>
    <property type="match status" value="1"/>
</dbReference>
<reference evidence="7 8" key="1">
    <citation type="submission" date="2019-02" db="EMBL/GenBank/DDBJ databases">
        <title>Deep-cultivation of Planctomycetes and their phenomic and genomic characterization uncovers novel biology.</title>
        <authorList>
            <person name="Wiegand S."/>
            <person name="Jogler M."/>
            <person name="Boedeker C."/>
            <person name="Pinto D."/>
            <person name="Vollmers J."/>
            <person name="Rivas-Marin E."/>
            <person name="Kohn T."/>
            <person name="Peeters S.H."/>
            <person name="Heuer A."/>
            <person name="Rast P."/>
            <person name="Oberbeckmann S."/>
            <person name="Bunk B."/>
            <person name="Jeske O."/>
            <person name="Meyerdierks A."/>
            <person name="Storesund J.E."/>
            <person name="Kallscheuer N."/>
            <person name="Luecker S."/>
            <person name="Lage O.M."/>
            <person name="Pohl T."/>
            <person name="Merkel B.J."/>
            <person name="Hornburger P."/>
            <person name="Mueller R.-W."/>
            <person name="Bruemmer F."/>
            <person name="Labrenz M."/>
            <person name="Spormann A.M."/>
            <person name="Op den Camp H."/>
            <person name="Overmann J."/>
            <person name="Amann R."/>
            <person name="Jetten M.S.M."/>
            <person name="Mascher T."/>
            <person name="Medema M.H."/>
            <person name="Devos D.P."/>
            <person name="Kaster A.-K."/>
            <person name="Ovreas L."/>
            <person name="Rohde M."/>
            <person name="Galperin M.Y."/>
            <person name="Jogler C."/>
        </authorList>
    </citation>
    <scope>NUCLEOTIDE SEQUENCE [LARGE SCALE GENOMIC DNA]</scope>
    <source>
        <strain evidence="7 8">ETA_A1</strain>
    </source>
</reference>
<dbReference type="Gene3D" id="3.90.550.10">
    <property type="entry name" value="Spore Coat Polysaccharide Biosynthesis Protein SpsA, Chain A"/>
    <property type="match status" value="2"/>
</dbReference>
<dbReference type="EMBL" id="CP036273">
    <property type="protein sequence ID" value="QDU20718.1"/>
    <property type="molecule type" value="Genomic_DNA"/>
</dbReference>
<keyword evidence="2" id="KW-0328">Glycosyltransferase</keyword>
<dbReference type="CDD" id="cd03801">
    <property type="entry name" value="GT4_PimA-like"/>
    <property type="match status" value="1"/>
</dbReference>
<evidence type="ECO:0000256" key="2">
    <source>
        <dbReference type="ARBA" id="ARBA00022676"/>
    </source>
</evidence>
<accession>A0A517XT96</accession>
<organism evidence="7 8">
    <name type="scientific">Urbifossiella limnaea</name>
    <dbReference type="NCBI Taxonomy" id="2528023"/>
    <lineage>
        <taxon>Bacteria</taxon>
        <taxon>Pseudomonadati</taxon>
        <taxon>Planctomycetota</taxon>
        <taxon>Planctomycetia</taxon>
        <taxon>Gemmatales</taxon>
        <taxon>Gemmataceae</taxon>
        <taxon>Urbifossiella</taxon>
    </lineage>
</organism>
<sequence length="1098" mass="120157">MDAEPSTSVAVERVTEPFSGMRLVRVTGYWQGATAPPTHFDVRLDGETVTRCEPVPVTVGGQARVNFGTQFPEESAVTLAVVAVFAAGEHVLASRPVASLDTVADTPHQPGFLGRVLKSVASGEVVSPARWAARLGRAAAKASELREKVQGRLLARRFRPRDPHLGYVENTAVTPRLQAAMTAEIDRFRHGPTFSILVPVYLDAKKRIGSRWLRRAVESVRAQAYPHWELCLADDGSTDPDLLRYLDRLPADPRIKLVRRAENGHICRATNSAADLATGEFVCLLDHDDELAPHALFAVAERLQTRPDADLIYSDEDKTDAAGRRYDPQFKPAWSPELLLSYNYVNHFTTIRRSVFEAAGRFRPGFEGSQDHDLLLRVTERTDRVEHIPQVLYHWRSLPDSTATAAGVKTYVHTSGRRAVEEALTRRGIAAELYVPPFATKLGLPVLALDGPDDGPSVAVVVSGEAEAARRTVRALRQTTAYRGFTDYLVIDRDPPAERLNRMAAGRTEDLLLFLEAGCEPTDPRWLSRLVANLRIPGVGAVGGRIVDATGAGIDAGIVTGMRDGIAPAPAFAGLEPTAISYYFLAEVTRTVSVVSGRCLLTRRDTFEQLGGFDARRYPHSLWDVDFSLRVRGRGLRCAVVPGAELKRTGAAPPEFLPSELLSLRRAHGRLLDPYHNPNCSERTPWKPVCDAPLSLPSEATRPAVRALVVAHNLNNPEGAPRYLSEIVLGLRDRGALAPVIVSPFGGPGAAVYADAGIPVDVRETPQSRRFVDGLWTPAEYRAARRTADAVLRQHRPEVVIANTLTTFPLVEAAARAGIPAVWIIHESYSRETLVRLFPPFARMRVELAFALAARVIPASHDTAALFTHLNTRGNVRVIHNGLDPAAFPPVRKLPAGPVRFLAVGTVCERKGQHTLIEAAARLARERTDFACDLVGLRSGIPYADYCRELVRRHCLDGMVNLVPETDRVTDYLRAADVFVCTSHMETFSRAVLEAEAFGLPILSTPVHGVPEQVFWGANALRFEFGDAAGLAERMREVLANPGLRAKMAAESRAAFDLHLTQNEMLDRYAAVILSAARQGPRARTPLAAPPTAARRAA</sequence>
<feature type="domain" description="Glycosyltransferase subfamily 4-like N-terminal" evidence="6">
    <location>
        <begin position="719"/>
        <end position="886"/>
    </location>
</feature>
<dbReference type="SUPFAM" id="SSF53448">
    <property type="entry name" value="Nucleotide-diphospho-sugar transferases"/>
    <property type="match status" value="2"/>
</dbReference>
<dbReference type="Gene3D" id="3.40.50.2000">
    <property type="entry name" value="Glycogen Phosphorylase B"/>
    <property type="match status" value="2"/>
</dbReference>
<feature type="domain" description="Glycosyl transferase family 1" evidence="4">
    <location>
        <begin position="893"/>
        <end position="1053"/>
    </location>
</feature>
<keyword evidence="8" id="KW-1185">Reference proteome</keyword>
<evidence type="ECO:0000313" key="8">
    <source>
        <dbReference type="Proteomes" id="UP000319576"/>
    </source>
</evidence>
<evidence type="ECO:0000313" key="7">
    <source>
        <dbReference type="EMBL" id="QDU20718.1"/>
    </source>
</evidence>
<evidence type="ECO:0000259" key="4">
    <source>
        <dbReference type="Pfam" id="PF00534"/>
    </source>
</evidence>
<dbReference type="Pfam" id="PF00534">
    <property type="entry name" value="Glycos_transf_1"/>
    <property type="match status" value="1"/>
</dbReference>
<dbReference type="Proteomes" id="UP000319576">
    <property type="component" value="Chromosome"/>
</dbReference>
<gene>
    <name evidence="7" type="primary">kfoC_2</name>
    <name evidence="7" type="ORF">ETAA1_26760</name>
</gene>
<evidence type="ECO:0000256" key="1">
    <source>
        <dbReference type="ARBA" id="ARBA00006739"/>
    </source>
</evidence>
<evidence type="ECO:0000259" key="6">
    <source>
        <dbReference type="Pfam" id="PF13439"/>
    </source>
</evidence>
<protein>
    <submittedName>
        <fullName evidence="7">Chondroitin synthase</fullName>
    </submittedName>
</protein>
<proteinExistence type="inferred from homology"/>
<feature type="domain" description="Glycosyltransferase 2-like" evidence="5">
    <location>
        <begin position="195"/>
        <end position="357"/>
    </location>
</feature>
<dbReference type="PANTHER" id="PTHR43685:SF5">
    <property type="entry name" value="GLYCOSYLTRANSFERASE EPSE-RELATED"/>
    <property type="match status" value="1"/>
</dbReference>
<comment type="similarity">
    <text evidence="1">Belongs to the glycosyltransferase 2 family.</text>
</comment>
<dbReference type="InterPro" id="IPR050834">
    <property type="entry name" value="Glycosyltransf_2"/>
</dbReference>
<dbReference type="KEGG" id="uli:ETAA1_26760"/>
<dbReference type="Pfam" id="PF00535">
    <property type="entry name" value="Glycos_transf_2"/>
    <property type="match status" value="1"/>
</dbReference>
<dbReference type="CDD" id="cd04184">
    <property type="entry name" value="GT2_RfbC_Mx_like"/>
    <property type="match status" value="1"/>
</dbReference>
<dbReference type="GO" id="GO:0044010">
    <property type="term" value="P:single-species biofilm formation"/>
    <property type="evidence" value="ECO:0007669"/>
    <property type="project" value="TreeGrafter"/>
</dbReference>
<dbReference type="AlphaFoldDB" id="A0A517XT96"/>
<dbReference type="SUPFAM" id="SSF53756">
    <property type="entry name" value="UDP-Glycosyltransferase/glycogen phosphorylase"/>
    <property type="match status" value="1"/>
</dbReference>
<dbReference type="GO" id="GO:0016757">
    <property type="term" value="F:glycosyltransferase activity"/>
    <property type="evidence" value="ECO:0007669"/>
    <property type="project" value="InterPro"/>
</dbReference>
<dbReference type="InterPro" id="IPR001296">
    <property type="entry name" value="Glyco_trans_1"/>
</dbReference>